<organism evidence="2">
    <name type="scientific">Octactis speculum</name>
    <dbReference type="NCBI Taxonomy" id="3111310"/>
    <lineage>
        <taxon>Eukaryota</taxon>
        <taxon>Sar</taxon>
        <taxon>Stramenopiles</taxon>
        <taxon>Ochrophyta</taxon>
        <taxon>Dictyochophyceae</taxon>
        <taxon>Dictyochales</taxon>
        <taxon>Dictyochaceae</taxon>
        <taxon>Octactis</taxon>
    </lineage>
</organism>
<sequence length="131" mass="14544">MAAFTLPQRAFGAYCAVVSFMILIFPELFSTVITTLTLGFVSLEDIRPDLLASHYGSVCGFFYGYIGFWYIANAKSEEFSRFSVTGRCVGVPIGFALLVVLGKVPWKLMVFVVMDVVFALWTQASFPQKKA</sequence>
<keyword evidence="1" id="KW-0472">Membrane</keyword>
<dbReference type="AlphaFoldDB" id="A0A7S2HH56"/>
<feature type="transmembrane region" description="Helical" evidence="1">
    <location>
        <begin position="84"/>
        <end position="102"/>
    </location>
</feature>
<name>A0A7S2HH56_9STRA</name>
<feature type="transmembrane region" description="Helical" evidence="1">
    <location>
        <begin position="12"/>
        <end position="40"/>
    </location>
</feature>
<keyword evidence="1" id="KW-0812">Transmembrane</keyword>
<reference evidence="2" key="1">
    <citation type="submission" date="2021-01" db="EMBL/GenBank/DDBJ databases">
        <authorList>
            <person name="Corre E."/>
            <person name="Pelletier E."/>
            <person name="Niang G."/>
            <person name="Scheremetjew M."/>
            <person name="Finn R."/>
            <person name="Kale V."/>
            <person name="Holt S."/>
            <person name="Cochrane G."/>
            <person name="Meng A."/>
            <person name="Brown T."/>
            <person name="Cohen L."/>
        </authorList>
    </citation>
    <scope>NUCLEOTIDE SEQUENCE</scope>
    <source>
        <strain evidence="2">CCMP1381</strain>
    </source>
</reference>
<evidence type="ECO:0000313" key="2">
    <source>
        <dbReference type="EMBL" id="CAD9490581.1"/>
    </source>
</evidence>
<proteinExistence type="predicted"/>
<protein>
    <submittedName>
        <fullName evidence="2">Uncharacterized protein</fullName>
    </submittedName>
</protein>
<gene>
    <name evidence="2" type="ORF">DSPE1174_LOCUS31793</name>
</gene>
<feature type="transmembrane region" description="Helical" evidence="1">
    <location>
        <begin position="52"/>
        <end position="72"/>
    </location>
</feature>
<accession>A0A7S2HH56</accession>
<dbReference type="EMBL" id="HBGS01061007">
    <property type="protein sequence ID" value="CAD9490581.1"/>
    <property type="molecule type" value="Transcribed_RNA"/>
</dbReference>
<evidence type="ECO:0000256" key="1">
    <source>
        <dbReference type="SAM" id="Phobius"/>
    </source>
</evidence>
<keyword evidence="1" id="KW-1133">Transmembrane helix</keyword>